<keyword evidence="7" id="KW-0963">Cytoplasm</keyword>
<evidence type="ECO:0000256" key="5">
    <source>
        <dbReference type="ARBA" id="ARBA00023004"/>
    </source>
</evidence>
<dbReference type="GO" id="GO:0006826">
    <property type="term" value="P:iron ion transport"/>
    <property type="evidence" value="ECO:0007669"/>
    <property type="project" value="InterPro"/>
</dbReference>
<evidence type="ECO:0000256" key="3">
    <source>
        <dbReference type="ARBA" id="ARBA00022723"/>
    </source>
</evidence>
<proteinExistence type="inferred from homology"/>
<keyword evidence="3 6" id="KW-0479">Metal-binding</keyword>
<dbReference type="GO" id="GO:0005829">
    <property type="term" value="C:cytosol"/>
    <property type="evidence" value="ECO:0007669"/>
    <property type="project" value="TreeGrafter"/>
</dbReference>
<evidence type="ECO:0000313" key="10">
    <source>
        <dbReference type="EMBL" id="WKW14255.1"/>
    </source>
</evidence>
<comment type="similarity">
    <text evidence="1 7">Belongs to the ferritin family. Prokaryotic subfamily.</text>
</comment>
<dbReference type="SUPFAM" id="SSF47240">
    <property type="entry name" value="Ferritin-like"/>
    <property type="match status" value="1"/>
</dbReference>
<evidence type="ECO:0000313" key="11">
    <source>
        <dbReference type="Proteomes" id="UP001229955"/>
    </source>
</evidence>
<organism evidence="9">
    <name type="scientific">Pseudogemmatithrix spongiicola</name>
    <dbReference type="NCBI Taxonomy" id="3062599"/>
    <lineage>
        <taxon>Bacteria</taxon>
        <taxon>Pseudomonadati</taxon>
        <taxon>Gemmatimonadota</taxon>
        <taxon>Gemmatimonadia</taxon>
        <taxon>Gemmatimonadales</taxon>
        <taxon>Gemmatimonadaceae</taxon>
        <taxon>Pseudogemmatithrix</taxon>
    </lineage>
</organism>
<evidence type="ECO:0000256" key="6">
    <source>
        <dbReference type="PIRSR" id="PIRSR601519-1"/>
    </source>
</evidence>
<dbReference type="InterPro" id="IPR001519">
    <property type="entry name" value="Ferritin"/>
</dbReference>
<comment type="function">
    <text evidence="7">Iron-storage protein.</text>
</comment>
<dbReference type="EC" id="1.16.3.2" evidence="7"/>
<dbReference type="GO" id="GO:0008199">
    <property type="term" value="F:ferric iron binding"/>
    <property type="evidence" value="ECO:0007669"/>
    <property type="project" value="InterPro"/>
</dbReference>
<feature type="binding site" evidence="6">
    <location>
        <position position="95"/>
    </location>
    <ligand>
        <name>Fe cation</name>
        <dbReference type="ChEBI" id="CHEBI:24875"/>
        <label>1</label>
    </ligand>
</feature>
<feature type="binding site" evidence="6">
    <location>
        <position position="18"/>
    </location>
    <ligand>
        <name>Fe cation</name>
        <dbReference type="ChEBI" id="CHEBI:24875"/>
        <label>1</label>
    </ligand>
</feature>
<evidence type="ECO:0000313" key="9">
    <source>
        <dbReference type="EMBL" id="WKW11345.1"/>
    </source>
</evidence>
<dbReference type="EMBL" id="CP130612">
    <property type="protein sequence ID" value="WKW11345.1"/>
    <property type="molecule type" value="Genomic_DNA"/>
</dbReference>
<dbReference type="CDD" id="cd01055">
    <property type="entry name" value="Nonheme_Ferritin"/>
    <property type="match status" value="1"/>
</dbReference>
<dbReference type="GO" id="GO:0006879">
    <property type="term" value="P:intracellular iron ion homeostasis"/>
    <property type="evidence" value="ECO:0007669"/>
    <property type="project" value="UniProtKB-KW"/>
</dbReference>
<name>A0AA49JSY6_9BACT</name>
<sequence>MLISKQLNAALNAQVGNELLASNQYVVIASYFDAEGLPMLAKHYFNQATEERDHAMRFVRLILDGGGDLKIPAVPAPKTGFKSSLAAVQLALESEITVTNQINDIVDLAIKEKNHIMKNGLDWFVNEQREEVTSADTLVRMVKRAGEAGLFHVEAFLRDGGLSEAEGGAEGAAG</sequence>
<feature type="binding site" evidence="6">
    <location>
        <position position="54"/>
    </location>
    <ligand>
        <name>Fe cation</name>
        <dbReference type="ChEBI" id="CHEBI:24875"/>
        <label>1</label>
    </ligand>
</feature>
<evidence type="ECO:0000259" key="8">
    <source>
        <dbReference type="PROSITE" id="PS50905"/>
    </source>
</evidence>
<keyword evidence="2 7" id="KW-0409">Iron storage</keyword>
<protein>
    <recommendedName>
        <fullName evidence="7">Ferritin</fullName>
        <ecNumber evidence="7">1.16.3.2</ecNumber>
    </recommendedName>
</protein>
<dbReference type="InterPro" id="IPR008331">
    <property type="entry name" value="Ferritin_DPS_dom"/>
</dbReference>
<dbReference type="PANTHER" id="PTHR11431:SF127">
    <property type="entry name" value="BACTERIAL NON-HEME FERRITIN"/>
    <property type="match status" value="1"/>
</dbReference>
<dbReference type="PROSITE" id="PS50905">
    <property type="entry name" value="FERRITIN_LIKE"/>
    <property type="match status" value="1"/>
</dbReference>
<feature type="binding site" evidence="6">
    <location>
        <position position="51"/>
    </location>
    <ligand>
        <name>Fe cation</name>
        <dbReference type="ChEBI" id="CHEBI:24875"/>
        <label>1</label>
    </ligand>
</feature>
<evidence type="ECO:0000256" key="1">
    <source>
        <dbReference type="ARBA" id="ARBA00006950"/>
    </source>
</evidence>
<comment type="catalytic activity">
    <reaction evidence="7">
        <text>4 Fe(2+) + O2 + 6 H2O = 4 iron(III) oxide-hydroxide + 12 H(+)</text>
        <dbReference type="Rhea" id="RHEA:11972"/>
        <dbReference type="ChEBI" id="CHEBI:15377"/>
        <dbReference type="ChEBI" id="CHEBI:15378"/>
        <dbReference type="ChEBI" id="CHEBI:15379"/>
        <dbReference type="ChEBI" id="CHEBI:29033"/>
        <dbReference type="ChEBI" id="CHEBI:78619"/>
        <dbReference type="EC" id="1.16.3.2"/>
    </reaction>
</comment>
<evidence type="ECO:0000256" key="7">
    <source>
        <dbReference type="RuleBase" id="RU361145"/>
    </source>
</evidence>
<keyword evidence="5 6" id="KW-0408">Iron</keyword>
<dbReference type="InterPro" id="IPR012347">
    <property type="entry name" value="Ferritin-like"/>
</dbReference>
<comment type="subcellular location">
    <subcellularLocation>
        <location evidence="7">Cytoplasm</location>
    </subcellularLocation>
</comment>
<dbReference type="AlphaFoldDB" id="A0AA49JSY6"/>
<dbReference type="Proteomes" id="UP001229955">
    <property type="component" value="Chromosome"/>
</dbReference>
<keyword evidence="11" id="KW-1185">Reference proteome</keyword>
<accession>A0AA49JYK7</accession>
<dbReference type="GO" id="GO:0008198">
    <property type="term" value="F:ferrous iron binding"/>
    <property type="evidence" value="ECO:0007669"/>
    <property type="project" value="TreeGrafter"/>
</dbReference>
<dbReference type="InterPro" id="IPR009040">
    <property type="entry name" value="Ferritin-like_diiron"/>
</dbReference>
<dbReference type="KEGG" id="pspc:Strain318_000588"/>
<feature type="binding site" evidence="6">
    <location>
        <position position="128"/>
    </location>
    <ligand>
        <name>Fe cation</name>
        <dbReference type="ChEBI" id="CHEBI:24875"/>
        <label>1</label>
    </ligand>
</feature>
<dbReference type="RefSeq" id="WP_367887044.1">
    <property type="nucleotide sequence ID" value="NZ_CP130612.1"/>
</dbReference>
<dbReference type="PANTHER" id="PTHR11431">
    <property type="entry name" value="FERRITIN"/>
    <property type="match status" value="1"/>
</dbReference>
<dbReference type="InterPro" id="IPR009078">
    <property type="entry name" value="Ferritin-like_SF"/>
</dbReference>
<keyword evidence="4" id="KW-0560">Oxidoreductase</keyword>
<gene>
    <name evidence="9" type="ORF">Strain138_000588</name>
    <name evidence="10" type="ORF">Strain318_000588</name>
</gene>
<reference evidence="9" key="1">
    <citation type="submission" date="2023-07" db="EMBL/GenBank/DDBJ databases">
        <authorList>
            <person name="Haufschild T."/>
            <person name="Kallscheuer N."/>
            <person name="Hammer J."/>
            <person name="Kohn T."/>
            <person name="Kabuu M."/>
            <person name="Jogler M."/>
            <person name="Wohfarth N."/>
            <person name="Heuer A."/>
            <person name="Rohde M."/>
            <person name="van Teeseling M.C.F."/>
            <person name="Jogler C."/>
        </authorList>
    </citation>
    <scope>NUCLEOTIDE SEQUENCE</scope>
    <source>
        <strain evidence="9">Strain 138</strain>
        <strain evidence="10">Strain 318</strain>
    </source>
</reference>
<dbReference type="EMBL" id="CP130613">
    <property type="protein sequence ID" value="WKW14255.1"/>
    <property type="molecule type" value="Genomic_DNA"/>
</dbReference>
<dbReference type="Pfam" id="PF00210">
    <property type="entry name" value="Ferritin"/>
    <property type="match status" value="1"/>
</dbReference>
<dbReference type="Gene3D" id="1.20.1260.10">
    <property type="match status" value="1"/>
</dbReference>
<evidence type="ECO:0000256" key="4">
    <source>
        <dbReference type="ARBA" id="ARBA00023002"/>
    </source>
</evidence>
<dbReference type="GO" id="GO:0004322">
    <property type="term" value="F:ferroxidase activity"/>
    <property type="evidence" value="ECO:0007669"/>
    <property type="project" value="TreeGrafter"/>
</dbReference>
<accession>A0AA49JSY6</accession>
<feature type="domain" description="Ferritin-like diiron" evidence="8">
    <location>
        <begin position="1"/>
        <end position="146"/>
    </location>
</feature>
<dbReference type="InterPro" id="IPR041719">
    <property type="entry name" value="Ferritin_prok"/>
</dbReference>
<evidence type="ECO:0000256" key="2">
    <source>
        <dbReference type="ARBA" id="ARBA00022434"/>
    </source>
</evidence>